<reference evidence="1 2" key="1">
    <citation type="submission" date="2019-02" db="EMBL/GenBank/DDBJ databases">
        <title>Paenibacillus sp. nov., isolated from surface-sterilized tissue of Thalictrum simplex L.</title>
        <authorList>
            <person name="Tuo L."/>
        </authorList>
    </citation>
    <scope>NUCLEOTIDE SEQUENCE [LARGE SCALE GENOMIC DNA]</scope>
    <source>
        <strain evidence="1 2">N2SHLJ1</strain>
    </source>
</reference>
<dbReference type="Proteomes" id="UP000293142">
    <property type="component" value="Unassembled WGS sequence"/>
</dbReference>
<name>A0A4Q9DKK5_9BACL</name>
<dbReference type="Gene3D" id="3.20.20.410">
    <property type="entry name" value="Protein of unknown function UPF0759"/>
    <property type="match status" value="1"/>
</dbReference>
<organism evidence="1 2">
    <name type="scientific">Paenibacillus thalictri</name>
    <dbReference type="NCBI Taxonomy" id="2527873"/>
    <lineage>
        <taxon>Bacteria</taxon>
        <taxon>Bacillati</taxon>
        <taxon>Bacillota</taxon>
        <taxon>Bacilli</taxon>
        <taxon>Bacillales</taxon>
        <taxon>Paenibacillaceae</taxon>
        <taxon>Paenibacillus</taxon>
    </lineage>
</organism>
<comment type="caution">
    <text evidence="1">The sequence shown here is derived from an EMBL/GenBank/DDBJ whole genome shotgun (WGS) entry which is preliminary data.</text>
</comment>
<proteinExistence type="predicted"/>
<dbReference type="InterPro" id="IPR002763">
    <property type="entry name" value="DUF72"/>
</dbReference>
<dbReference type="Pfam" id="PF01904">
    <property type="entry name" value="DUF72"/>
    <property type="match status" value="1"/>
</dbReference>
<dbReference type="AlphaFoldDB" id="A0A4Q9DKK5"/>
<evidence type="ECO:0000313" key="1">
    <source>
        <dbReference type="EMBL" id="TBL72692.1"/>
    </source>
</evidence>
<dbReference type="PANTHER" id="PTHR30348:SF13">
    <property type="entry name" value="UPF0759 PROTEIN YUNF"/>
    <property type="match status" value="1"/>
</dbReference>
<keyword evidence="2" id="KW-1185">Reference proteome</keyword>
<protein>
    <submittedName>
        <fullName evidence="1">DUF72 domain-containing protein</fullName>
    </submittedName>
</protein>
<gene>
    <name evidence="1" type="ORF">EYB31_28505</name>
</gene>
<dbReference type="EMBL" id="SIRE01000023">
    <property type="protein sequence ID" value="TBL72692.1"/>
    <property type="molecule type" value="Genomic_DNA"/>
</dbReference>
<dbReference type="RefSeq" id="WP_131016879.1">
    <property type="nucleotide sequence ID" value="NZ_SIRE01000023.1"/>
</dbReference>
<dbReference type="OrthoDB" id="9780310at2"/>
<sequence length="287" mass="32101">MADIHIGLAGWGDHPDLYAGLSSGIHKLKAYSGHFPLVEVDSSFYAIPAVKNMEAWVGETPPGFRFIVKAYQGMTGHKRGEGADQPDADGLMKMFCEFKEALAPMVQTGKLKAVLFQYPPWFACTKENVDILRRAREAMGDLPVALELRNRTWFTPELAARTLVFMEKEGWIHSICDEPQAGIGSIPIVLKATHPELTVIRFHGRNAEHWNQGGGPNWRDVRYLYRYSEEELLEWKLRLAQLQHETKEICIIFNNNSGGDAAANAKQLAKLLGIGDGGLAPRQLELF</sequence>
<dbReference type="PANTHER" id="PTHR30348">
    <property type="entry name" value="UNCHARACTERIZED PROTEIN YECE"/>
    <property type="match status" value="1"/>
</dbReference>
<dbReference type="SUPFAM" id="SSF117396">
    <property type="entry name" value="TM1631-like"/>
    <property type="match status" value="1"/>
</dbReference>
<evidence type="ECO:0000313" key="2">
    <source>
        <dbReference type="Proteomes" id="UP000293142"/>
    </source>
</evidence>
<dbReference type="InterPro" id="IPR036520">
    <property type="entry name" value="UPF0759_sf"/>
</dbReference>
<accession>A0A4Q9DKK5</accession>